<feature type="transmembrane region" description="Helical" evidence="7">
    <location>
        <begin position="239"/>
        <end position="257"/>
    </location>
</feature>
<dbReference type="Pfam" id="PF03348">
    <property type="entry name" value="Serinc"/>
    <property type="match status" value="1"/>
</dbReference>
<feature type="transmembrane region" description="Helical" evidence="7">
    <location>
        <begin position="131"/>
        <end position="151"/>
    </location>
</feature>
<protein>
    <submittedName>
        <fullName evidence="10">Serine incorporator 1-like</fullName>
    </submittedName>
</protein>
<feature type="transmembrane region" description="Helical" evidence="7">
    <location>
        <begin position="201"/>
        <end position="227"/>
    </location>
</feature>
<feature type="transmembrane region" description="Helical" evidence="7">
    <location>
        <begin position="97"/>
        <end position="119"/>
    </location>
</feature>
<dbReference type="GO" id="GO:0016020">
    <property type="term" value="C:membrane"/>
    <property type="evidence" value="ECO:0007669"/>
    <property type="project" value="UniProtKB-SubCell"/>
</dbReference>
<evidence type="ECO:0000256" key="6">
    <source>
        <dbReference type="SAM" id="MobiDB-lite"/>
    </source>
</evidence>
<evidence type="ECO:0000256" key="4">
    <source>
        <dbReference type="ARBA" id="ARBA00022989"/>
    </source>
</evidence>
<organism evidence="9 10">
    <name type="scientific">Petromyzon marinus</name>
    <name type="common">Sea lamprey</name>
    <dbReference type="NCBI Taxonomy" id="7757"/>
    <lineage>
        <taxon>Eukaryota</taxon>
        <taxon>Metazoa</taxon>
        <taxon>Chordata</taxon>
        <taxon>Craniata</taxon>
        <taxon>Vertebrata</taxon>
        <taxon>Cyclostomata</taxon>
        <taxon>Hyperoartia</taxon>
        <taxon>Petromyzontiformes</taxon>
        <taxon>Petromyzontidae</taxon>
        <taxon>Petromyzon</taxon>
    </lineage>
</organism>
<evidence type="ECO:0000313" key="9">
    <source>
        <dbReference type="Proteomes" id="UP001318040"/>
    </source>
</evidence>
<accession>A0AAJ7TX57</accession>
<comment type="similarity">
    <text evidence="2">Belongs to the TDE1 family.</text>
</comment>
<evidence type="ECO:0000256" key="1">
    <source>
        <dbReference type="ARBA" id="ARBA00004141"/>
    </source>
</evidence>
<feature type="transmembrane region" description="Helical" evidence="7">
    <location>
        <begin position="40"/>
        <end position="61"/>
    </location>
</feature>
<keyword evidence="9" id="KW-1185">Reference proteome</keyword>
<gene>
    <name evidence="10" type="primary">LOC116951371</name>
</gene>
<dbReference type="AlphaFoldDB" id="A0AAJ7TX57"/>
<dbReference type="RefSeq" id="XP_032825793.1">
    <property type="nucleotide sequence ID" value="XM_032969902.1"/>
</dbReference>
<sequence>MGAAIGICSIASWIPCLCGRASCLLCSCCPSGRTSTVTRLVYAFFLLLGTIMAAVMLAPGLENQLKKVPALCHGGAGTQVPGVHGYVNCDALVGYEAVYRVCFSLSVFFLLLSIITINVKTSRDPRAYLHNGFWLLKFLLLVGILVGSFFIPKGGFTTAWFYVGMVGAFCFILMQLILLVDFAHSWNESWIERMEEGNSRCWYAALMTVTVLGYAVSLVAVVLFFLFYAGHESCVANKAFVSVNMLLCLAISITSVLPKIQEGQPRSGLLQSSIITLYTMYLTWSAMSSEPERTCNPSLMSLMTTIAGGAGGHVNATTPAPTTSAVPQSPQWWDAQSIVGLVVYLLCVLYSSIRTSSHSQVGRLTLSGDESVLVNEGGAADDGVAVKSGSGSEGEEGDEESGAVRRAQDNEAGGVTYSYCFFHFLMCLASLYIMMTLTNWYRPDVDGKTMVTSWPSVWVKISSSWICLGLYTWTLIAPLILSDREFD</sequence>
<dbReference type="PANTHER" id="PTHR10383:SF9">
    <property type="entry name" value="SERINE INCORPORATOR, ISOFORM F"/>
    <property type="match status" value="1"/>
</dbReference>
<keyword evidence="8" id="KW-0732">Signal</keyword>
<dbReference type="PANTHER" id="PTHR10383">
    <property type="entry name" value="SERINE INCORPORATOR"/>
    <property type="match status" value="1"/>
</dbReference>
<evidence type="ECO:0000256" key="5">
    <source>
        <dbReference type="ARBA" id="ARBA00023136"/>
    </source>
</evidence>
<feature type="region of interest" description="Disordered" evidence="6">
    <location>
        <begin position="381"/>
        <end position="405"/>
    </location>
</feature>
<evidence type="ECO:0000256" key="2">
    <source>
        <dbReference type="ARBA" id="ARBA00006665"/>
    </source>
</evidence>
<comment type="subcellular location">
    <subcellularLocation>
        <location evidence="1">Membrane</location>
        <topology evidence="1">Multi-pass membrane protein</topology>
    </subcellularLocation>
</comment>
<feature type="transmembrane region" description="Helical" evidence="7">
    <location>
        <begin position="157"/>
        <end position="180"/>
    </location>
</feature>
<dbReference type="InterPro" id="IPR005016">
    <property type="entry name" value="TDE1/TMS"/>
</dbReference>
<keyword evidence="3 7" id="KW-0812">Transmembrane</keyword>
<reference evidence="10" key="1">
    <citation type="submission" date="2025-08" db="UniProtKB">
        <authorList>
            <consortium name="RefSeq"/>
        </authorList>
    </citation>
    <scope>IDENTIFICATION</scope>
    <source>
        <tissue evidence="10">Sperm</tissue>
    </source>
</reference>
<keyword evidence="5 7" id="KW-0472">Membrane</keyword>
<evidence type="ECO:0000256" key="8">
    <source>
        <dbReference type="SAM" id="SignalP"/>
    </source>
</evidence>
<feature type="transmembrane region" description="Helical" evidence="7">
    <location>
        <begin position="415"/>
        <end position="437"/>
    </location>
</feature>
<feature type="chain" id="PRO_5042522008" evidence="8">
    <location>
        <begin position="24"/>
        <end position="487"/>
    </location>
</feature>
<dbReference type="Proteomes" id="UP001318040">
    <property type="component" value="Chromosome 43"/>
</dbReference>
<evidence type="ECO:0000256" key="3">
    <source>
        <dbReference type="ARBA" id="ARBA00022692"/>
    </source>
</evidence>
<name>A0AAJ7TX57_PETMA</name>
<keyword evidence="4 7" id="KW-1133">Transmembrane helix</keyword>
<evidence type="ECO:0000313" key="10">
    <source>
        <dbReference type="RefSeq" id="XP_032825793.1"/>
    </source>
</evidence>
<proteinExistence type="inferred from homology"/>
<feature type="signal peptide" evidence="8">
    <location>
        <begin position="1"/>
        <end position="23"/>
    </location>
</feature>
<feature type="transmembrane region" description="Helical" evidence="7">
    <location>
        <begin position="457"/>
        <end position="481"/>
    </location>
</feature>
<evidence type="ECO:0000256" key="7">
    <source>
        <dbReference type="SAM" id="Phobius"/>
    </source>
</evidence>
<dbReference type="KEGG" id="pmrn:116951371"/>
<dbReference type="GeneID" id="116951371"/>